<proteinExistence type="predicted"/>
<evidence type="ECO:0000313" key="1">
    <source>
        <dbReference type="EMBL" id="KAK3753449.1"/>
    </source>
</evidence>
<organism evidence="1 2">
    <name type="scientific">Elysia crispata</name>
    <name type="common">lettuce slug</name>
    <dbReference type="NCBI Taxonomy" id="231223"/>
    <lineage>
        <taxon>Eukaryota</taxon>
        <taxon>Metazoa</taxon>
        <taxon>Spiralia</taxon>
        <taxon>Lophotrochozoa</taxon>
        <taxon>Mollusca</taxon>
        <taxon>Gastropoda</taxon>
        <taxon>Heterobranchia</taxon>
        <taxon>Euthyneura</taxon>
        <taxon>Panpulmonata</taxon>
        <taxon>Sacoglossa</taxon>
        <taxon>Placobranchoidea</taxon>
        <taxon>Plakobranchidae</taxon>
        <taxon>Elysia</taxon>
    </lineage>
</organism>
<protein>
    <submittedName>
        <fullName evidence="1">Uncharacterized protein</fullName>
    </submittedName>
</protein>
<evidence type="ECO:0000313" key="2">
    <source>
        <dbReference type="Proteomes" id="UP001283361"/>
    </source>
</evidence>
<comment type="caution">
    <text evidence="1">The sequence shown here is derived from an EMBL/GenBank/DDBJ whole genome shotgun (WGS) entry which is preliminary data.</text>
</comment>
<gene>
    <name evidence="1" type="ORF">RRG08_056341</name>
</gene>
<reference evidence="1" key="1">
    <citation type="journal article" date="2023" name="G3 (Bethesda)">
        <title>A reference genome for the long-term kleptoplast-retaining sea slug Elysia crispata morphotype clarki.</title>
        <authorList>
            <person name="Eastman K.E."/>
            <person name="Pendleton A.L."/>
            <person name="Shaikh M.A."/>
            <person name="Suttiyut T."/>
            <person name="Ogas R."/>
            <person name="Tomko P."/>
            <person name="Gavelis G."/>
            <person name="Widhalm J.R."/>
            <person name="Wisecaver J.H."/>
        </authorList>
    </citation>
    <scope>NUCLEOTIDE SEQUENCE</scope>
    <source>
        <strain evidence="1">ECLA1</strain>
    </source>
</reference>
<accession>A0AAE0YQK4</accession>
<keyword evidence="2" id="KW-1185">Reference proteome</keyword>
<dbReference type="Proteomes" id="UP001283361">
    <property type="component" value="Unassembled WGS sequence"/>
</dbReference>
<name>A0AAE0YQK4_9GAST</name>
<dbReference type="AlphaFoldDB" id="A0AAE0YQK4"/>
<sequence length="198" mass="22434">MTVQGLRGQCDWLSSAPREVGNWVRVAEVGWDAIHTITFLDSLISSTRHFSQHLAYQTHLFRTFSTVERYTDTSVDTKAERRLVTRADFICYSNRYTELWTRALCQALPHSSMKDNWCRTAHPTSVSRSRSEGIREALWSAIVLVPTWGGTANSLNSNSTVQHKSSGDPLSGIIHLIPWPGRVRRGSTKAWFCPGAWR</sequence>
<dbReference type="EMBL" id="JAWDGP010005712">
    <property type="protein sequence ID" value="KAK3753449.1"/>
    <property type="molecule type" value="Genomic_DNA"/>
</dbReference>